<dbReference type="KEGG" id="paci:A4V11_04835"/>
<proteinExistence type="inferred from homology"/>
<name>A0AAP3U2D9_PEDAC</name>
<evidence type="ECO:0000313" key="10">
    <source>
        <dbReference type="EMBL" id="MDV2621683.1"/>
    </source>
</evidence>
<protein>
    <recommendedName>
        <fullName evidence="8">tRNA-specific adenosine deaminase</fullName>
        <ecNumber evidence="8">3.5.4.33</ecNumber>
    </recommendedName>
</protein>
<comment type="subunit">
    <text evidence="2 8">Homodimer.</text>
</comment>
<comment type="cofactor">
    <cofactor evidence="8">
        <name>Zn(2+)</name>
        <dbReference type="ChEBI" id="CHEBI:29105"/>
    </cofactor>
    <text evidence="8">Binds 1 zinc ion per subunit.</text>
</comment>
<dbReference type="SUPFAM" id="SSF53927">
    <property type="entry name" value="Cytidine deaminase-like"/>
    <property type="match status" value="1"/>
</dbReference>
<sequence>MSKLSEAEVQFYMGEALKEAQFAKMIDEVPIGAVVVHDGKIIGRGHNLREHSQDATTHAEVLAITEACAYLRSWRLWDCQLFVTIEPCLMCSGTIINSQIPEVYFGARDPKAGAVRSLYTVLEDQRLNHQVEVREGVAADQAAGLMKSFFKAIRERRKKNR</sequence>
<dbReference type="InterPro" id="IPR016193">
    <property type="entry name" value="Cytidine_deaminase-like"/>
</dbReference>
<dbReference type="RefSeq" id="WP_005916020.1">
    <property type="nucleotide sequence ID" value="NZ_BJMF01000003.1"/>
</dbReference>
<feature type="active site" description="Proton donor" evidence="8">
    <location>
        <position position="60"/>
    </location>
</feature>
<dbReference type="InterPro" id="IPR028883">
    <property type="entry name" value="tRNA_aden_deaminase"/>
</dbReference>
<dbReference type="Gene3D" id="3.40.140.10">
    <property type="entry name" value="Cytidine Deaminase, domain 2"/>
    <property type="match status" value="1"/>
</dbReference>
<dbReference type="PANTHER" id="PTHR11079:SF202">
    <property type="entry name" value="TRNA-SPECIFIC ADENOSINE DEAMINASE"/>
    <property type="match status" value="1"/>
</dbReference>
<feature type="binding site" evidence="8">
    <location>
        <position position="88"/>
    </location>
    <ligand>
        <name>Zn(2+)</name>
        <dbReference type="ChEBI" id="CHEBI:29105"/>
        <note>catalytic</note>
    </ligand>
</feature>
<accession>A0AAP3U2D9</accession>
<evidence type="ECO:0000259" key="9">
    <source>
        <dbReference type="PROSITE" id="PS51747"/>
    </source>
</evidence>
<dbReference type="InterPro" id="IPR016192">
    <property type="entry name" value="APOBEC/CMP_deaminase_Zn-bd"/>
</dbReference>
<comment type="function">
    <text evidence="8">Catalyzes the deamination of adenosine to inosine at the wobble position 34 of tRNA(Arg2).</text>
</comment>
<keyword evidence="5 8" id="KW-0378">Hydrolase</keyword>
<dbReference type="Pfam" id="PF14437">
    <property type="entry name" value="MafB19-deam"/>
    <property type="match status" value="1"/>
</dbReference>
<dbReference type="InterPro" id="IPR058535">
    <property type="entry name" value="MafB19-deam"/>
</dbReference>
<dbReference type="HAMAP" id="MF_00972">
    <property type="entry name" value="tRNA_aden_deaminase"/>
    <property type="match status" value="1"/>
</dbReference>
<reference evidence="10" key="2">
    <citation type="submission" date="2023-10" db="EMBL/GenBank/DDBJ databases">
        <authorList>
            <person name="Khurajog B."/>
        </authorList>
    </citation>
    <scope>NUCLEOTIDE SEQUENCE</scope>
    <source>
        <strain evidence="10">BF9</strain>
    </source>
</reference>
<dbReference type="CDD" id="cd01285">
    <property type="entry name" value="nucleoside_deaminase"/>
    <property type="match status" value="1"/>
</dbReference>
<dbReference type="EMBL" id="JAWJAV010000004">
    <property type="protein sequence ID" value="MDV2621683.1"/>
    <property type="molecule type" value="Genomic_DNA"/>
</dbReference>
<dbReference type="PROSITE" id="PS00903">
    <property type="entry name" value="CYT_DCMP_DEAMINASES_1"/>
    <property type="match status" value="1"/>
</dbReference>
<dbReference type="PANTHER" id="PTHR11079">
    <property type="entry name" value="CYTOSINE DEAMINASE FAMILY MEMBER"/>
    <property type="match status" value="1"/>
</dbReference>
<keyword evidence="6 8" id="KW-0862">Zinc</keyword>
<keyword evidence="4 8" id="KW-0479">Metal-binding</keyword>
<evidence type="ECO:0000256" key="7">
    <source>
        <dbReference type="ARBA" id="ARBA00048045"/>
    </source>
</evidence>
<dbReference type="GeneID" id="57366486"/>
<evidence type="ECO:0000256" key="2">
    <source>
        <dbReference type="ARBA" id="ARBA00011738"/>
    </source>
</evidence>
<evidence type="ECO:0000256" key="3">
    <source>
        <dbReference type="ARBA" id="ARBA00022694"/>
    </source>
</evidence>
<evidence type="ECO:0000256" key="4">
    <source>
        <dbReference type="ARBA" id="ARBA00022723"/>
    </source>
</evidence>
<dbReference type="NCBIfam" id="NF008113">
    <property type="entry name" value="PRK10860.1"/>
    <property type="match status" value="1"/>
</dbReference>
<comment type="caution">
    <text evidence="10">The sequence shown here is derived from an EMBL/GenBank/DDBJ whole genome shotgun (WGS) entry which is preliminary data.</text>
</comment>
<dbReference type="Proteomes" id="UP001280897">
    <property type="component" value="Unassembled WGS sequence"/>
</dbReference>
<feature type="binding site" evidence="8">
    <location>
        <position position="58"/>
    </location>
    <ligand>
        <name>Zn(2+)</name>
        <dbReference type="ChEBI" id="CHEBI:29105"/>
        <note>catalytic</note>
    </ligand>
</feature>
<dbReference type="InterPro" id="IPR002125">
    <property type="entry name" value="CMP_dCMP_dom"/>
</dbReference>
<evidence type="ECO:0000256" key="6">
    <source>
        <dbReference type="ARBA" id="ARBA00022833"/>
    </source>
</evidence>
<dbReference type="GO" id="GO:0002100">
    <property type="term" value="P:tRNA wobble adenosine to inosine editing"/>
    <property type="evidence" value="ECO:0007669"/>
    <property type="project" value="UniProtKB-UniRule"/>
</dbReference>
<comment type="catalytic activity">
    <reaction evidence="7 8">
        <text>adenosine(34) in tRNA + H2O + H(+) = inosine(34) in tRNA + NH4(+)</text>
        <dbReference type="Rhea" id="RHEA:43168"/>
        <dbReference type="Rhea" id="RHEA-COMP:10373"/>
        <dbReference type="Rhea" id="RHEA-COMP:10374"/>
        <dbReference type="ChEBI" id="CHEBI:15377"/>
        <dbReference type="ChEBI" id="CHEBI:15378"/>
        <dbReference type="ChEBI" id="CHEBI:28938"/>
        <dbReference type="ChEBI" id="CHEBI:74411"/>
        <dbReference type="ChEBI" id="CHEBI:82852"/>
        <dbReference type="EC" id="3.5.4.33"/>
    </reaction>
</comment>
<evidence type="ECO:0000256" key="1">
    <source>
        <dbReference type="ARBA" id="ARBA00010669"/>
    </source>
</evidence>
<evidence type="ECO:0000313" key="11">
    <source>
        <dbReference type="Proteomes" id="UP001280897"/>
    </source>
</evidence>
<keyword evidence="3 8" id="KW-0819">tRNA processing</keyword>
<feature type="binding site" evidence="8">
    <location>
        <position position="91"/>
    </location>
    <ligand>
        <name>Zn(2+)</name>
        <dbReference type="ChEBI" id="CHEBI:29105"/>
        <note>catalytic</note>
    </ligand>
</feature>
<reference evidence="10" key="1">
    <citation type="journal article" date="2023" name="PeerJ">
        <title>Selection and evaluation of lactic acid bacteria from chicken feces in Thailand as potential probiotics.</title>
        <authorList>
            <person name="Khurajog B."/>
            <person name="Disastra Y."/>
            <person name="Lawwyne L.D."/>
            <person name="Sirichokchatchawan W."/>
            <person name="Niyomtham W."/>
            <person name="Yindee J."/>
            <person name="Hampson D.J."/>
            <person name="Prapasarakul N."/>
        </authorList>
    </citation>
    <scope>NUCLEOTIDE SEQUENCE</scope>
    <source>
        <strain evidence="10">BF9</strain>
    </source>
</reference>
<dbReference type="AlphaFoldDB" id="A0AAP3U2D9"/>
<evidence type="ECO:0000256" key="5">
    <source>
        <dbReference type="ARBA" id="ARBA00022801"/>
    </source>
</evidence>
<dbReference type="GO" id="GO:0052717">
    <property type="term" value="F:tRNA-specific adenosine-34 deaminase activity"/>
    <property type="evidence" value="ECO:0007669"/>
    <property type="project" value="UniProtKB-UniRule"/>
</dbReference>
<evidence type="ECO:0000256" key="8">
    <source>
        <dbReference type="HAMAP-Rule" id="MF_00972"/>
    </source>
</evidence>
<organism evidence="10 11">
    <name type="scientific">Pediococcus acidilactici</name>
    <dbReference type="NCBI Taxonomy" id="1254"/>
    <lineage>
        <taxon>Bacteria</taxon>
        <taxon>Bacillati</taxon>
        <taxon>Bacillota</taxon>
        <taxon>Bacilli</taxon>
        <taxon>Lactobacillales</taxon>
        <taxon>Lactobacillaceae</taxon>
        <taxon>Pediococcus</taxon>
        <taxon>Pediococcus acidilactici group</taxon>
    </lineage>
</organism>
<dbReference type="EC" id="3.5.4.33" evidence="8"/>
<dbReference type="GO" id="GO:0008270">
    <property type="term" value="F:zinc ion binding"/>
    <property type="evidence" value="ECO:0007669"/>
    <property type="project" value="UniProtKB-UniRule"/>
</dbReference>
<dbReference type="FunFam" id="3.40.140.10:FF:000005">
    <property type="entry name" value="tRNA-specific adenosine deaminase"/>
    <property type="match status" value="1"/>
</dbReference>
<comment type="similarity">
    <text evidence="1">Belongs to the cytidine and deoxycytidylate deaminase family. ADAT2 subfamily.</text>
</comment>
<dbReference type="PROSITE" id="PS51747">
    <property type="entry name" value="CYT_DCMP_DEAMINASES_2"/>
    <property type="match status" value="1"/>
</dbReference>
<feature type="domain" description="CMP/dCMP-type deaminase" evidence="9">
    <location>
        <begin position="7"/>
        <end position="118"/>
    </location>
</feature>
<gene>
    <name evidence="8 10" type="primary">tadA</name>
    <name evidence="10" type="ORF">R0G89_08060</name>
</gene>